<sequence>MKLVDSRLRHSSGCVLFIVGLLVEYLGHSGTGPNGFTGTWNSRIRNSGFSSTTQNTGRRKADAKNCYSFKKLNWVWIMMSEVGIISFREGLVIPNIETRQGKIYRSEATLKKMKRYTTTQYIKGDKKRFIESIEIGPHVVRNFVSTVVHETDFRPFTCVSGVTIQICQLGKEAVPNDKALLKNVIKVWSKPSRL</sequence>
<organism evidence="2 3">
    <name type="scientific">Caerostris darwini</name>
    <dbReference type="NCBI Taxonomy" id="1538125"/>
    <lineage>
        <taxon>Eukaryota</taxon>
        <taxon>Metazoa</taxon>
        <taxon>Ecdysozoa</taxon>
        <taxon>Arthropoda</taxon>
        <taxon>Chelicerata</taxon>
        <taxon>Arachnida</taxon>
        <taxon>Araneae</taxon>
        <taxon>Araneomorphae</taxon>
        <taxon>Entelegynae</taxon>
        <taxon>Araneoidea</taxon>
        <taxon>Araneidae</taxon>
        <taxon>Caerostris</taxon>
    </lineage>
</organism>
<dbReference type="EMBL" id="BPLQ01014226">
    <property type="protein sequence ID" value="GIY78322.1"/>
    <property type="molecule type" value="Genomic_DNA"/>
</dbReference>
<protein>
    <submittedName>
        <fullName evidence="2">Uncharacterized protein</fullName>
    </submittedName>
</protein>
<evidence type="ECO:0000313" key="2">
    <source>
        <dbReference type="EMBL" id="GIY78322.1"/>
    </source>
</evidence>
<gene>
    <name evidence="2" type="ORF">CDAR_2391</name>
</gene>
<dbReference type="Proteomes" id="UP001054837">
    <property type="component" value="Unassembled WGS sequence"/>
</dbReference>
<proteinExistence type="predicted"/>
<accession>A0AAV4W6H6</accession>
<name>A0AAV4W6H6_9ARAC</name>
<evidence type="ECO:0000313" key="3">
    <source>
        <dbReference type="Proteomes" id="UP001054837"/>
    </source>
</evidence>
<comment type="caution">
    <text evidence="2">The sequence shown here is derived from an EMBL/GenBank/DDBJ whole genome shotgun (WGS) entry which is preliminary data.</text>
</comment>
<feature type="chain" id="PRO_5043977533" evidence="1">
    <location>
        <begin position="30"/>
        <end position="194"/>
    </location>
</feature>
<keyword evidence="1" id="KW-0732">Signal</keyword>
<reference evidence="2 3" key="1">
    <citation type="submission" date="2021-06" db="EMBL/GenBank/DDBJ databases">
        <title>Caerostris darwini draft genome.</title>
        <authorList>
            <person name="Kono N."/>
            <person name="Arakawa K."/>
        </authorList>
    </citation>
    <scope>NUCLEOTIDE SEQUENCE [LARGE SCALE GENOMIC DNA]</scope>
</reference>
<dbReference type="AlphaFoldDB" id="A0AAV4W6H6"/>
<evidence type="ECO:0000256" key="1">
    <source>
        <dbReference type="SAM" id="SignalP"/>
    </source>
</evidence>
<feature type="signal peptide" evidence="1">
    <location>
        <begin position="1"/>
        <end position="29"/>
    </location>
</feature>
<keyword evidence="3" id="KW-1185">Reference proteome</keyword>